<gene>
    <name evidence="1" type="ORF">M9H77_01066</name>
</gene>
<evidence type="ECO:0000313" key="1">
    <source>
        <dbReference type="EMBL" id="KAI5679839.1"/>
    </source>
</evidence>
<organism evidence="1 2">
    <name type="scientific">Catharanthus roseus</name>
    <name type="common">Madagascar periwinkle</name>
    <name type="synonym">Vinca rosea</name>
    <dbReference type="NCBI Taxonomy" id="4058"/>
    <lineage>
        <taxon>Eukaryota</taxon>
        <taxon>Viridiplantae</taxon>
        <taxon>Streptophyta</taxon>
        <taxon>Embryophyta</taxon>
        <taxon>Tracheophyta</taxon>
        <taxon>Spermatophyta</taxon>
        <taxon>Magnoliopsida</taxon>
        <taxon>eudicotyledons</taxon>
        <taxon>Gunneridae</taxon>
        <taxon>Pentapetalae</taxon>
        <taxon>asterids</taxon>
        <taxon>lamiids</taxon>
        <taxon>Gentianales</taxon>
        <taxon>Apocynaceae</taxon>
        <taxon>Rauvolfioideae</taxon>
        <taxon>Vinceae</taxon>
        <taxon>Catharanthinae</taxon>
        <taxon>Catharanthus</taxon>
    </lineage>
</organism>
<proteinExistence type="predicted"/>
<sequence>MVGLQFLQVSLINIAGHSAPTKEIYWLLSVFAGIMMCKIVYDLTGLTSSILFQGYAKLKEKEKIEWKNRLYSTSGFSTFHALVVAAASLYLLTVSDLFDDATKDELLINRTSTFSDTTLGISIGYFLADFAMIFYYFPALGGMEYVLHHGLSMFSIIQSLLSGQAQIYILMVLFSEITTPFVNLRWYLDIAGLKNSKLYVYNGVALFFGWLIARILLFIYFFYHMFTHFDQVKKVYTLGFYSLLTAPPALAIMNVFWFLKIARGGGGGGGGPVKDGDEKNKGEEKGDRISYAEAKRLMRLVNVEALKMKLGMEHKEVIGYKELLEACENMGVAKSVDEAAAFARVLDEAGVVLLFRDKVYLHPDKVVDLVRKAVPLALLPENDPSNEELKMLQEKKEELDMLAHKQVRRILWTGLGLALAQVGLFFRLTFWEFSWDVMEPIAFFATTSGIVVGYAYFLITSRDPTYQDFMKRLFLSRQRKLFKKYKFDIEKFKELQKKGNSPLDVPAAVKHRISARVDSDDLLPGH</sequence>
<evidence type="ECO:0000313" key="2">
    <source>
        <dbReference type="Proteomes" id="UP001060085"/>
    </source>
</evidence>
<comment type="caution">
    <text evidence="1">The sequence shown here is derived from an EMBL/GenBank/DDBJ whole genome shotgun (WGS) entry which is preliminary data.</text>
</comment>
<name>A0ACC0C4L5_CATRO</name>
<keyword evidence="2" id="KW-1185">Reference proteome</keyword>
<protein>
    <submittedName>
        <fullName evidence="1">Uncharacterized protein</fullName>
    </submittedName>
</protein>
<reference evidence="2" key="1">
    <citation type="journal article" date="2023" name="Nat. Plants">
        <title>Single-cell RNA sequencing provides a high-resolution roadmap for understanding the multicellular compartmentation of specialized metabolism.</title>
        <authorList>
            <person name="Sun S."/>
            <person name="Shen X."/>
            <person name="Li Y."/>
            <person name="Li Y."/>
            <person name="Wang S."/>
            <person name="Li R."/>
            <person name="Zhang H."/>
            <person name="Shen G."/>
            <person name="Guo B."/>
            <person name="Wei J."/>
            <person name="Xu J."/>
            <person name="St-Pierre B."/>
            <person name="Chen S."/>
            <person name="Sun C."/>
        </authorList>
    </citation>
    <scope>NUCLEOTIDE SEQUENCE [LARGE SCALE GENOMIC DNA]</scope>
</reference>
<dbReference type="EMBL" id="CM044701">
    <property type="protein sequence ID" value="KAI5679839.1"/>
    <property type="molecule type" value="Genomic_DNA"/>
</dbReference>
<dbReference type="Proteomes" id="UP001060085">
    <property type="component" value="Linkage Group LG01"/>
</dbReference>
<accession>A0ACC0C4L5</accession>